<evidence type="ECO:0000313" key="1">
    <source>
        <dbReference type="EMBL" id="MBW0470917.1"/>
    </source>
</evidence>
<evidence type="ECO:0000313" key="2">
    <source>
        <dbReference type="Proteomes" id="UP000765509"/>
    </source>
</evidence>
<dbReference type="OrthoDB" id="1296566at2759"/>
<protein>
    <submittedName>
        <fullName evidence="1">Uncharacterized protein</fullName>
    </submittedName>
</protein>
<proteinExistence type="predicted"/>
<organism evidence="1 2">
    <name type="scientific">Austropuccinia psidii MF-1</name>
    <dbReference type="NCBI Taxonomy" id="1389203"/>
    <lineage>
        <taxon>Eukaryota</taxon>
        <taxon>Fungi</taxon>
        <taxon>Dikarya</taxon>
        <taxon>Basidiomycota</taxon>
        <taxon>Pucciniomycotina</taxon>
        <taxon>Pucciniomycetes</taxon>
        <taxon>Pucciniales</taxon>
        <taxon>Sphaerophragmiaceae</taxon>
        <taxon>Austropuccinia</taxon>
    </lineage>
</organism>
<name>A0A9Q3BT10_9BASI</name>
<reference evidence="1" key="1">
    <citation type="submission" date="2021-03" db="EMBL/GenBank/DDBJ databases">
        <title>Draft genome sequence of rust myrtle Austropuccinia psidii MF-1, a brazilian biotype.</title>
        <authorList>
            <person name="Quecine M.C."/>
            <person name="Pachon D.M.R."/>
            <person name="Bonatelli M.L."/>
            <person name="Correr F.H."/>
            <person name="Franceschini L.M."/>
            <person name="Leite T.F."/>
            <person name="Margarido G.R.A."/>
            <person name="Almeida C.A."/>
            <person name="Ferrarezi J.A."/>
            <person name="Labate C.A."/>
        </authorList>
    </citation>
    <scope>NUCLEOTIDE SEQUENCE</scope>
    <source>
        <strain evidence="1">MF-1</strain>
    </source>
</reference>
<dbReference type="EMBL" id="AVOT02002598">
    <property type="protein sequence ID" value="MBW0470917.1"/>
    <property type="molecule type" value="Genomic_DNA"/>
</dbReference>
<dbReference type="Proteomes" id="UP000765509">
    <property type="component" value="Unassembled WGS sequence"/>
</dbReference>
<sequence>MASLRLLRLILETPCLKKWPVTSFNVSSVYLYSPIKELVLLNPPTCFLPNLEAKVLYGMRQEGQCCCPEEIQNFKETLCPRLEVKWKESVSRIIGLECVFGKGEVAITQQCLKDGILYSHPQTVIPHNTPFPPSPVAYMEQEAKTNAIPFHSIIGSLSYPVSGSRPDLAFAVNFLAQHYMGLMQRPWLLLGHLIGYLLNTCNMGVILKPRSLLLSSWSNAGCRRS</sequence>
<comment type="caution">
    <text evidence="1">The sequence shown here is derived from an EMBL/GenBank/DDBJ whole genome shotgun (WGS) entry which is preliminary data.</text>
</comment>
<accession>A0A9Q3BT10</accession>
<dbReference type="AlphaFoldDB" id="A0A9Q3BT10"/>
<gene>
    <name evidence="1" type="ORF">O181_010632</name>
</gene>
<keyword evidence="2" id="KW-1185">Reference proteome</keyword>